<organism evidence="1 2">
    <name type="scientific">Fibroporia radiculosa</name>
    <dbReference type="NCBI Taxonomy" id="599839"/>
    <lineage>
        <taxon>Eukaryota</taxon>
        <taxon>Fungi</taxon>
        <taxon>Dikarya</taxon>
        <taxon>Basidiomycota</taxon>
        <taxon>Agaricomycotina</taxon>
        <taxon>Agaricomycetes</taxon>
        <taxon>Polyporales</taxon>
        <taxon>Fibroporiaceae</taxon>
        <taxon>Fibroporia</taxon>
    </lineage>
</organism>
<dbReference type="AlphaFoldDB" id="J4H221"/>
<dbReference type="EMBL" id="HE797003">
    <property type="protein sequence ID" value="CCM00764.1"/>
    <property type="molecule type" value="Genomic_DNA"/>
</dbReference>
<proteinExistence type="predicted"/>
<dbReference type="HOGENOM" id="CLU_2831213_0_0_1"/>
<evidence type="ECO:0000313" key="1">
    <source>
        <dbReference type="EMBL" id="CCM00764.1"/>
    </source>
</evidence>
<dbReference type="STRING" id="599839.J4H221"/>
<dbReference type="Proteomes" id="UP000006352">
    <property type="component" value="Unassembled WGS sequence"/>
</dbReference>
<dbReference type="InParanoid" id="J4H221"/>
<dbReference type="GeneID" id="24095675"/>
<name>J4H221_9APHY</name>
<reference evidence="1 2" key="1">
    <citation type="journal article" date="2012" name="Appl. Environ. Microbiol.">
        <title>Short-read sequencing for genomic analysis of the brown rot fungus Fibroporia radiculosa.</title>
        <authorList>
            <person name="Tang J.D."/>
            <person name="Perkins A.D."/>
            <person name="Sonstegard T.S."/>
            <person name="Schroeder S.G."/>
            <person name="Burgess S.C."/>
            <person name="Diehl S.V."/>
        </authorList>
    </citation>
    <scope>NUCLEOTIDE SEQUENCE [LARGE SCALE GENOMIC DNA]</scope>
    <source>
        <strain evidence="1 2">TFFH 294</strain>
    </source>
</reference>
<protein>
    <submittedName>
        <fullName evidence="1">Uncharacterized protein</fullName>
    </submittedName>
</protein>
<sequence>MAGEQVLEWYDIDSEIKTAGLQNDPLAPPDLLVDADFRHNWRTAYSWLNEEIPIGGWPPTSCLRRV</sequence>
<dbReference type="OrthoDB" id="27214at2759"/>
<accession>J4H221</accession>
<evidence type="ECO:0000313" key="2">
    <source>
        <dbReference type="Proteomes" id="UP000006352"/>
    </source>
</evidence>
<dbReference type="RefSeq" id="XP_012180047.1">
    <property type="nucleotide sequence ID" value="XM_012324657.1"/>
</dbReference>
<keyword evidence="2" id="KW-1185">Reference proteome</keyword>
<gene>
    <name evidence="1" type="ORF">FIBRA_02805</name>
</gene>